<dbReference type="PANTHER" id="PTHR24104">
    <property type="entry name" value="E3 UBIQUITIN-PROTEIN LIGASE NHLRC1-RELATED"/>
    <property type="match status" value="1"/>
</dbReference>
<organism evidence="3 4">
    <name type="scientific">Fodinicola feengrottensis</name>
    <dbReference type="NCBI Taxonomy" id="435914"/>
    <lineage>
        <taxon>Bacteria</taxon>
        <taxon>Bacillati</taxon>
        <taxon>Actinomycetota</taxon>
        <taxon>Actinomycetes</taxon>
        <taxon>Mycobacteriales</taxon>
        <taxon>Fodinicola</taxon>
    </lineage>
</organism>
<feature type="repeat" description="NHL" evidence="2">
    <location>
        <begin position="165"/>
        <end position="208"/>
    </location>
</feature>
<evidence type="ECO:0000256" key="1">
    <source>
        <dbReference type="ARBA" id="ARBA00022737"/>
    </source>
</evidence>
<sequence>MLVERTRATKAIAGGTLTVTPPSVEQGEQVTFTYATTADRVTSTNWVGIYSDPGNGPVDGSYVGPSTTWQYVTQQAGSVDFGSGSLTPGKYLAFYLYNDGYTALADPVRFTVTPVQPMVPPVYVSQLRGQLREPAGVAVDSRGFVWVADTGHHQVAVFAQSGRSLLRFGRAGTGPGQFCSPQSVAVSATGRVFVADTGNDRVQEFSAYGRYIATYGQGQLLEPRSVALSGDLLYVSDSANVRVAVFSTVDRTYQRAITAKMGGPQGIAVGPDGTLWVAQNGTAGNGDDAVVSYSPAGVAKTTLGAGQNSQYGGMSNPAAVGVDPAGHLLVSQQDYGFVQIFRASGPFLAQFGDSTDAGMLKFPQAIAFAANADILVADSGHDRIAVFRPQN</sequence>
<accession>A0ABN2I3R9</accession>
<name>A0ABN2I3R9_9ACTN</name>
<dbReference type="InterPro" id="IPR050952">
    <property type="entry name" value="TRIM-NHL_E3_ligases"/>
</dbReference>
<comment type="caution">
    <text evidence="3">The sequence shown here is derived from an EMBL/GenBank/DDBJ whole genome shotgun (WGS) entry which is preliminary data.</text>
</comment>
<evidence type="ECO:0000313" key="4">
    <source>
        <dbReference type="Proteomes" id="UP001500618"/>
    </source>
</evidence>
<protein>
    <recommendedName>
        <fullName evidence="5">6-bladed beta-propeller</fullName>
    </recommendedName>
</protein>
<evidence type="ECO:0008006" key="5">
    <source>
        <dbReference type="Google" id="ProtNLM"/>
    </source>
</evidence>
<dbReference type="Proteomes" id="UP001500618">
    <property type="component" value="Unassembled WGS sequence"/>
</dbReference>
<dbReference type="RefSeq" id="WP_344313214.1">
    <property type="nucleotide sequence ID" value="NZ_BAAANY010000020.1"/>
</dbReference>
<dbReference type="PROSITE" id="PS51125">
    <property type="entry name" value="NHL"/>
    <property type="match status" value="2"/>
</dbReference>
<dbReference type="InterPro" id="IPR001258">
    <property type="entry name" value="NHL_repeat"/>
</dbReference>
<proteinExistence type="predicted"/>
<dbReference type="CDD" id="cd05819">
    <property type="entry name" value="NHL"/>
    <property type="match status" value="1"/>
</dbReference>
<dbReference type="SUPFAM" id="SSF101898">
    <property type="entry name" value="NHL repeat"/>
    <property type="match status" value="1"/>
</dbReference>
<evidence type="ECO:0000313" key="3">
    <source>
        <dbReference type="EMBL" id="GAA1697784.1"/>
    </source>
</evidence>
<dbReference type="PANTHER" id="PTHR24104:SF25">
    <property type="entry name" value="PROTEIN LIN-41"/>
    <property type="match status" value="1"/>
</dbReference>
<gene>
    <name evidence="3" type="ORF">GCM10009765_54020</name>
</gene>
<dbReference type="Gene3D" id="2.120.10.30">
    <property type="entry name" value="TolB, C-terminal domain"/>
    <property type="match status" value="2"/>
</dbReference>
<feature type="repeat" description="NHL" evidence="2">
    <location>
        <begin position="126"/>
        <end position="161"/>
    </location>
</feature>
<keyword evidence="4" id="KW-1185">Reference proteome</keyword>
<dbReference type="Pfam" id="PF01436">
    <property type="entry name" value="NHL"/>
    <property type="match status" value="2"/>
</dbReference>
<dbReference type="InterPro" id="IPR011042">
    <property type="entry name" value="6-blade_b-propeller_TolB-like"/>
</dbReference>
<evidence type="ECO:0000256" key="2">
    <source>
        <dbReference type="PROSITE-ProRule" id="PRU00504"/>
    </source>
</evidence>
<dbReference type="EMBL" id="BAAANY010000020">
    <property type="protein sequence ID" value="GAA1697784.1"/>
    <property type="molecule type" value="Genomic_DNA"/>
</dbReference>
<keyword evidence="1" id="KW-0677">Repeat</keyword>
<reference evidence="3 4" key="1">
    <citation type="journal article" date="2019" name="Int. J. Syst. Evol. Microbiol.">
        <title>The Global Catalogue of Microorganisms (GCM) 10K type strain sequencing project: providing services to taxonomists for standard genome sequencing and annotation.</title>
        <authorList>
            <consortium name="The Broad Institute Genomics Platform"/>
            <consortium name="The Broad Institute Genome Sequencing Center for Infectious Disease"/>
            <person name="Wu L."/>
            <person name="Ma J."/>
        </authorList>
    </citation>
    <scope>NUCLEOTIDE SEQUENCE [LARGE SCALE GENOMIC DNA]</scope>
    <source>
        <strain evidence="3 4">JCM 14718</strain>
    </source>
</reference>